<dbReference type="NCBIfam" id="TIGR00123">
    <property type="entry name" value="cbiM"/>
    <property type="match status" value="1"/>
</dbReference>
<comment type="caution">
    <text evidence="14">The sequence shown here is derived from an EMBL/GenBank/DDBJ whole genome shotgun (WGS) entry which is preliminary data.</text>
</comment>
<keyword evidence="9 13" id="KW-0406">Ion transport</keyword>
<comment type="pathway">
    <text evidence="2 13">Cofactor biosynthesis; adenosylcobalamin biosynthesis.</text>
</comment>
<dbReference type="InterPro" id="IPR002751">
    <property type="entry name" value="CbiM/NikMN"/>
</dbReference>
<evidence type="ECO:0000256" key="1">
    <source>
        <dbReference type="ARBA" id="ARBA00004429"/>
    </source>
</evidence>
<keyword evidence="3 13" id="KW-0171">Cobalt transport</keyword>
<dbReference type="AlphaFoldDB" id="W6K0N8"/>
<dbReference type="STRING" id="1193182.BN11_70011"/>
<evidence type="ECO:0000313" key="15">
    <source>
        <dbReference type="Proteomes" id="UP000035763"/>
    </source>
</evidence>
<keyword evidence="8 13" id="KW-1133">Transmembrane helix</keyword>
<evidence type="ECO:0000256" key="12">
    <source>
        <dbReference type="ARBA" id="ARBA00060918"/>
    </source>
</evidence>
<keyword evidence="11 13" id="KW-0170">Cobalt</keyword>
<dbReference type="GO" id="GO:0043190">
    <property type="term" value="C:ATP-binding cassette (ABC) transporter complex"/>
    <property type="evidence" value="ECO:0007669"/>
    <property type="project" value="InterPro"/>
</dbReference>
<dbReference type="InterPro" id="IPR018024">
    <property type="entry name" value="CbiM"/>
</dbReference>
<gene>
    <name evidence="13 14" type="primary">cbiM</name>
    <name evidence="14" type="ORF">BN11_70011</name>
</gene>
<feature type="transmembrane region" description="Helical" evidence="13">
    <location>
        <begin position="137"/>
        <end position="158"/>
    </location>
</feature>
<dbReference type="RefSeq" id="WP_048693340.1">
    <property type="nucleotide sequence ID" value="NZ_HG764815.1"/>
</dbReference>
<dbReference type="GO" id="GO:0015087">
    <property type="term" value="F:cobalt ion transmembrane transporter activity"/>
    <property type="evidence" value="ECO:0007669"/>
    <property type="project" value="UniProtKB-UniRule"/>
</dbReference>
<dbReference type="Gene3D" id="1.10.1760.20">
    <property type="match status" value="1"/>
</dbReference>
<keyword evidence="4 13" id="KW-0813">Transport</keyword>
<evidence type="ECO:0000256" key="13">
    <source>
        <dbReference type="HAMAP-Rule" id="MF_01462"/>
    </source>
</evidence>
<dbReference type="FunFam" id="1.10.1760.20:FF:000001">
    <property type="entry name" value="Cobalt transport protein CbiM"/>
    <property type="match status" value="1"/>
</dbReference>
<evidence type="ECO:0000256" key="4">
    <source>
        <dbReference type="ARBA" id="ARBA00022448"/>
    </source>
</evidence>
<accession>W6K0N8</accession>
<dbReference type="OrthoDB" id="9809846at2"/>
<reference evidence="14 15" key="1">
    <citation type="journal article" date="2013" name="ISME J.">
        <title>A metabolic model for members of the genus Tetrasphaera involved in enhanced biological phosphorus removal.</title>
        <authorList>
            <person name="Kristiansen R."/>
            <person name="Nguyen H.T.T."/>
            <person name="Saunders A.M."/>
            <person name="Nielsen J.L."/>
            <person name="Wimmer R."/>
            <person name="Le V.Q."/>
            <person name="McIlroy S.J."/>
            <person name="Petrovski S."/>
            <person name="Seviour R.J."/>
            <person name="Calteau A."/>
            <person name="Nielsen K.L."/>
            <person name="Nielsen P.H."/>
        </authorList>
    </citation>
    <scope>NUCLEOTIDE SEQUENCE [LARGE SCALE GENOMIC DNA]</scope>
    <source>
        <strain evidence="14 15">Ben110</strain>
    </source>
</reference>
<comment type="similarity">
    <text evidence="12 13">Belongs to the CbiM family.</text>
</comment>
<keyword evidence="10 13" id="KW-0472">Membrane</keyword>
<feature type="transmembrane region" description="Helical" evidence="13">
    <location>
        <begin position="108"/>
        <end position="130"/>
    </location>
</feature>
<keyword evidence="6 13" id="KW-0169">Cobalamin biosynthesis</keyword>
<feature type="transmembrane region" description="Helical" evidence="13">
    <location>
        <begin position="178"/>
        <end position="199"/>
    </location>
</feature>
<evidence type="ECO:0000256" key="11">
    <source>
        <dbReference type="ARBA" id="ARBA00023285"/>
    </source>
</evidence>
<evidence type="ECO:0000256" key="8">
    <source>
        <dbReference type="ARBA" id="ARBA00022989"/>
    </source>
</evidence>
<sequence>MHISEGFLPPWHAVAWTALATPFVVHGAARVTRLVRQQPENRLLLSAAGAFTFALSAIKLPSVTGSSSHPTGTGLGAVVFRPPVMAFLSSVVLLFQALLLSHGGLTTLGANAFSMGVVGPWCAYAVWLVCRRVRAPLAVGAFLAFFMADLATYVTTSLQLGLAFPDPQTGVAGATTKFLAIFAVTQIPLAVVEGLLGVVMTRVLPEIARSYPQLGLAHLSIPSHERASRLGAVR</sequence>
<evidence type="ECO:0000313" key="14">
    <source>
        <dbReference type="EMBL" id="CCH75433.1"/>
    </source>
</evidence>
<evidence type="ECO:0000256" key="9">
    <source>
        <dbReference type="ARBA" id="ARBA00023065"/>
    </source>
</evidence>
<feature type="transmembrane region" description="Helical" evidence="13">
    <location>
        <begin position="43"/>
        <end position="63"/>
    </location>
</feature>
<keyword evidence="7 13" id="KW-0812">Transmembrane</keyword>
<dbReference type="PANTHER" id="PTHR43627">
    <property type="match status" value="1"/>
</dbReference>
<protein>
    <recommendedName>
        <fullName evidence="13">Cobalt transport protein CbiM</fullName>
    </recommendedName>
    <alternativeName>
        <fullName evidence="13">Energy-coupling factor transporter probable substrate-capture protein CbiM</fullName>
        <shortName evidence="13">ECF transporter S component CbiM</shortName>
    </alternativeName>
</protein>
<keyword evidence="15" id="KW-1185">Reference proteome</keyword>
<dbReference type="NCBIfam" id="NF006184">
    <property type="entry name" value="PRK08319.1"/>
    <property type="match status" value="1"/>
</dbReference>
<dbReference type="UniPathway" id="UPA00148"/>
<dbReference type="HAMAP" id="MF_01462">
    <property type="entry name" value="CbiM"/>
    <property type="match status" value="1"/>
</dbReference>
<evidence type="ECO:0000256" key="6">
    <source>
        <dbReference type="ARBA" id="ARBA00022573"/>
    </source>
</evidence>
<evidence type="ECO:0000256" key="2">
    <source>
        <dbReference type="ARBA" id="ARBA00004953"/>
    </source>
</evidence>
<dbReference type="Proteomes" id="UP000035763">
    <property type="component" value="Unassembled WGS sequence"/>
</dbReference>
<comment type="function">
    <text evidence="13">Part of the energy-coupling factor (ECF) transporter complex CbiMNOQ involved in cobalt import.</text>
</comment>
<evidence type="ECO:0000256" key="5">
    <source>
        <dbReference type="ARBA" id="ARBA00022475"/>
    </source>
</evidence>
<dbReference type="PANTHER" id="PTHR43627:SF1">
    <property type="entry name" value="COBALT TRANSPORT PROTEIN CBIM"/>
    <property type="match status" value="1"/>
</dbReference>
<keyword evidence="5 13" id="KW-1003">Cell membrane</keyword>
<dbReference type="GO" id="GO:0009236">
    <property type="term" value="P:cobalamin biosynthetic process"/>
    <property type="evidence" value="ECO:0007669"/>
    <property type="project" value="UniProtKB-UniRule"/>
</dbReference>
<comment type="subunit">
    <text evidence="13">Forms an energy-coupling factor (ECF) transporter complex composed of an ATP-binding protein (A component, CbiO), a transmembrane protein (T component, CbiQ) and 2 possible substrate-capture proteins (S components, CbiM and CbiN) of unknown stoichimetry.</text>
</comment>
<dbReference type="Pfam" id="PF01891">
    <property type="entry name" value="CbiM"/>
    <property type="match status" value="1"/>
</dbReference>
<comment type="subcellular location">
    <subcellularLocation>
        <location evidence="1">Cell inner membrane</location>
        <topology evidence="1">Multi-pass membrane protein</topology>
    </subcellularLocation>
    <subcellularLocation>
        <location evidence="13">Cell membrane</location>
        <topology evidence="13">Multi-pass membrane protein</topology>
    </subcellularLocation>
</comment>
<organism evidence="14 15">
    <name type="scientific">Nostocoides australiense Ben110</name>
    <dbReference type="NCBI Taxonomy" id="1193182"/>
    <lineage>
        <taxon>Bacteria</taxon>
        <taxon>Bacillati</taxon>
        <taxon>Actinomycetota</taxon>
        <taxon>Actinomycetes</taxon>
        <taxon>Micrococcales</taxon>
        <taxon>Intrasporangiaceae</taxon>
        <taxon>Nostocoides</taxon>
    </lineage>
</organism>
<proteinExistence type="inferred from homology"/>
<dbReference type="EMBL" id="CAJA01000496">
    <property type="protein sequence ID" value="CCH75433.1"/>
    <property type="molecule type" value="Genomic_DNA"/>
</dbReference>
<feature type="transmembrane region" description="Helical" evidence="13">
    <location>
        <begin position="84"/>
        <end position="102"/>
    </location>
</feature>
<name>W6K0N8_9MICO</name>
<evidence type="ECO:0000256" key="7">
    <source>
        <dbReference type="ARBA" id="ARBA00022692"/>
    </source>
</evidence>
<evidence type="ECO:0000256" key="10">
    <source>
        <dbReference type="ARBA" id="ARBA00023136"/>
    </source>
</evidence>
<evidence type="ECO:0000256" key="3">
    <source>
        <dbReference type="ARBA" id="ARBA00022426"/>
    </source>
</evidence>